<keyword evidence="1" id="KW-0472">Membrane</keyword>
<feature type="transmembrane region" description="Helical" evidence="1">
    <location>
        <begin position="117"/>
        <end position="136"/>
    </location>
</feature>
<dbReference type="EMBL" id="BMGT01000003">
    <property type="protein sequence ID" value="GGG82567.1"/>
    <property type="molecule type" value="Genomic_DNA"/>
</dbReference>
<name>A0A917HL39_9BACT</name>
<evidence type="ECO:0000313" key="2">
    <source>
        <dbReference type="EMBL" id="GGG82567.1"/>
    </source>
</evidence>
<keyword evidence="3" id="KW-1185">Reference proteome</keyword>
<accession>A0A917HL39</accession>
<feature type="transmembrane region" description="Helical" evidence="1">
    <location>
        <begin position="12"/>
        <end position="33"/>
    </location>
</feature>
<reference evidence="2" key="2">
    <citation type="submission" date="2020-09" db="EMBL/GenBank/DDBJ databases">
        <authorList>
            <person name="Sun Q."/>
            <person name="Zhou Y."/>
        </authorList>
    </citation>
    <scope>NUCLEOTIDE SEQUENCE</scope>
    <source>
        <strain evidence="2">CGMCC 1.12997</strain>
    </source>
</reference>
<dbReference type="Proteomes" id="UP000647241">
    <property type="component" value="Unassembled WGS sequence"/>
</dbReference>
<keyword evidence="1" id="KW-1133">Transmembrane helix</keyword>
<feature type="transmembrane region" description="Helical" evidence="1">
    <location>
        <begin position="148"/>
        <end position="170"/>
    </location>
</feature>
<evidence type="ECO:0000256" key="1">
    <source>
        <dbReference type="SAM" id="Phobius"/>
    </source>
</evidence>
<reference evidence="2" key="1">
    <citation type="journal article" date="2014" name="Int. J. Syst. Evol. Microbiol.">
        <title>Complete genome sequence of Corynebacterium casei LMG S-19264T (=DSM 44701T), isolated from a smear-ripened cheese.</title>
        <authorList>
            <consortium name="US DOE Joint Genome Institute (JGI-PGF)"/>
            <person name="Walter F."/>
            <person name="Albersmeier A."/>
            <person name="Kalinowski J."/>
            <person name="Ruckert C."/>
        </authorList>
    </citation>
    <scope>NUCLEOTIDE SEQUENCE</scope>
    <source>
        <strain evidence="2">CGMCC 1.12997</strain>
    </source>
</reference>
<gene>
    <name evidence="2" type="ORF">GCM10011585_27690</name>
</gene>
<proteinExistence type="predicted"/>
<organism evidence="2 3">
    <name type="scientific">Edaphobacter dinghuensis</name>
    <dbReference type="NCBI Taxonomy" id="1560005"/>
    <lineage>
        <taxon>Bacteria</taxon>
        <taxon>Pseudomonadati</taxon>
        <taxon>Acidobacteriota</taxon>
        <taxon>Terriglobia</taxon>
        <taxon>Terriglobales</taxon>
        <taxon>Acidobacteriaceae</taxon>
        <taxon>Edaphobacter</taxon>
    </lineage>
</organism>
<comment type="caution">
    <text evidence="2">The sequence shown here is derived from an EMBL/GenBank/DDBJ whole genome shotgun (WGS) entry which is preliminary data.</text>
</comment>
<keyword evidence="1" id="KW-0812">Transmembrane</keyword>
<protein>
    <submittedName>
        <fullName evidence="2">Uncharacterized protein</fullName>
    </submittedName>
</protein>
<sequence>MEVTVRGIVSGVHGLLFGGFFLMAIFGVVVELFRSAYAKEPFELTERGYSLERIYLIVMAALGWAAVLSGAYVVYPWYRAALPAGVTNLAGYPQRLLMSSAATVEWHTLGMEWKEHVAWFAPIAMTMVAYVLVKYRGSLKRHGEMRRAVVAFAVAALLAGGIAGCFGALIDKAAPVEGGGTVHLMGGAR</sequence>
<evidence type="ECO:0000313" key="3">
    <source>
        <dbReference type="Proteomes" id="UP000647241"/>
    </source>
</evidence>
<dbReference type="RefSeq" id="WP_188554783.1">
    <property type="nucleotide sequence ID" value="NZ_BMGT01000003.1"/>
</dbReference>
<dbReference type="AlphaFoldDB" id="A0A917HL39"/>
<feature type="transmembrane region" description="Helical" evidence="1">
    <location>
        <begin position="54"/>
        <end position="75"/>
    </location>
</feature>